<reference evidence="4" key="1">
    <citation type="submission" date="2021-10" db="EMBL/GenBank/DDBJ databases">
        <title>Tropical sea cucumber genome reveals ecological adaptation and Cuvierian tubules defense mechanism.</title>
        <authorList>
            <person name="Chen T."/>
        </authorList>
    </citation>
    <scope>NUCLEOTIDE SEQUENCE</scope>
    <source>
        <strain evidence="4">Nanhai2018</strain>
        <tissue evidence="4">Muscle</tissue>
    </source>
</reference>
<dbReference type="OrthoDB" id="2538319at2759"/>
<feature type="compositionally biased region" description="Basic and acidic residues" evidence="1">
    <location>
        <begin position="712"/>
        <end position="727"/>
    </location>
</feature>
<feature type="region of interest" description="Disordered" evidence="1">
    <location>
        <begin position="56"/>
        <end position="81"/>
    </location>
</feature>
<feature type="region of interest" description="Disordered" evidence="1">
    <location>
        <begin position="229"/>
        <end position="380"/>
    </location>
</feature>
<dbReference type="SUPFAM" id="SSF49879">
    <property type="entry name" value="SMAD/FHA domain"/>
    <property type="match status" value="1"/>
</dbReference>
<sequence length="736" mass="82792">MEDTGTQAELDEAKKNLEIQRRLRQIAESENEELKKQIERLASEISELKKQLKKEIRDAQTQTDGTLNSQKDKFSHHQVSQGDSMVAPDLLENGADSLAETLKQTAEAAISSTGYVMDETSGMYYDYNSGYYYDPNSCLFYDPRSGTYFYYNEESNTYEFHSKVDVAQHGYPQGGVNDDQKLAWEAKKKTKKKKEKNKKATEANNMGRNPEHLPSSVCGKCNRKNCKHKRHKHRHRKKYTNVEERRKVSEREEVIDEDYILISDEDEGDFDDAGDENKNTDGKVESVKRNEEEETEDMETEHNVKDEGGVVDDHRHGDSDSEMEDGEIIDSSEDSDSIDEPNQEDRDSPESGQTSSSLSSLSEEDDEMEDEGQPVNPLNYPPCVRLIVVESKSLPIGSLHIVTVTGGTIGREGSGHILKIPDIGVSKKHAEFIYDQEKRNYTVRDLGSQNGTSINGTMIASVRTVSEAQLLSHKDVLQIGSTSFTVHIHPGTETCDDCEPGLVQAKVTAELSKTEVVAETKADKETLRRKELKNIKKKYHLVGEEYKVHNDSTLQGKYQDRAEQRRQTVGSDNPYQPDGAPASVNRAIDETNKGHQMLMKMGWKKGDSLGKGDTGLKEPIQVCVHTSKAGLGAMASIPMDYIQNTKKISMNWKKAHERFQAHNPLYEGEESIDDLALTKIKLERKKWVQGETEVLGEVSKKGTEMSLTGLVDEPKEKEGKEQKGVKPVKVDIFEDN</sequence>
<proteinExistence type="predicted"/>
<dbReference type="PROSITE" id="PS50006">
    <property type="entry name" value="FHA_DOMAIN"/>
    <property type="match status" value="1"/>
</dbReference>
<evidence type="ECO:0000313" key="5">
    <source>
        <dbReference type="Proteomes" id="UP001152320"/>
    </source>
</evidence>
<gene>
    <name evidence="4" type="ORF">HOLleu_28877</name>
</gene>
<dbReference type="CDD" id="cd22686">
    <property type="entry name" value="FHA_AGGF1"/>
    <property type="match status" value="1"/>
</dbReference>
<feature type="compositionally biased region" description="Basic and acidic residues" evidence="1">
    <location>
        <begin position="300"/>
        <end position="319"/>
    </location>
</feature>
<dbReference type="PANTHER" id="PTHR23106">
    <property type="entry name" value="ANGIOGENIC FACTOR WITH G PATCH AND FHA DOMAINS 1"/>
    <property type="match status" value="1"/>
</dbReference>
<dbReference type="Pfam" id="PF01585">
    <property type="entry name" value="G-patch"/>
    <property type="match status" value="1"/>
</dbReference>
<name>A0A9Q1BMM7_HOLLE</name>
<comment type="caution">
    <text evidence="4">The sequence shown here is derived from an EMBL/GenBank/DDBJ whole genome shotgun (WGS) entry which is preliminary data.</text>
</comment>
<dbReference type="AlphaFoldDB" id="A0A9Q1BMM7"/>
<feature type="compositionally biased region" description="Polar residues" evidence="1">
    <location>
        <begin position="59"/>
        <end position="69"/>
    </location>
</feature>
<dbReference type="InterPro" id="IPR041591">
    <property type="entry name" value="OCRE"/>
</dbReference>
<feature type="compositionally biased region" description="Basic and acidic residues" evidence="1">
    <location>
        <begin position="240"/>
        <end position="252"/>
    </location>
</feature>
<protein>
    <submittedName>
        <fullName evidence="4">Angiogenic factor with G patch and FHA domains 1</fullName>
    </submittedName>
</protein>
<feature type="domain" description="G-patch" evidence="3">
    <location>
        <begin position="590"/>
        <end position="636"/>
    </location>
</feature>
<dbReference type="Gene3D" id="2.60.200.20">
    <property type="match status" value="1"/>
</dbReference>
<feature type="region of interest" description="Disordered" evidence="1">
    <location>
        <begin position="703"/>
        <end position="727"/>
    </location>
</feature>
<organism evidence="4 5">
    <name type="scientific">Holothuria leucospilota</name>
    <name type="common">Black long sea cucumber</name>
    <name type="synonym">Mertensiothuria leucospilota</name>
    <dbReference type="NCBI Taxonomy" id="206669"/>
    <lineage>
        <taxon>Eukaryota</taxon>
        <taxon>Metazoa</taxon>
        <taxon>Echinodermata</taxon>
        <taxon>Eleutherozoa</taxon>
        <taxon>Echinozoa</taxon>
        <taxon>Holothuroidea</taxon>
        <taxon>Aspidochirotacea</taxon>
        <taxon>Aspidochirotida</taxon>
        <taxon>Holothuriidae</taxon>
        <taxon>Holothuria</taxon>
    </lineage>
</organism>
<feature type="compositionally biased region" description="Low complexity" evidence="1">
    <location>
        <begin position="350"/>
        <end position="361"/>
    </location>
</feature>
<feature type="compositionally biased region" description="Basic residues" evidence="1">
    <location>
        <begin position="229"/>
        <end position="239"/>
    </location>
</feature>
<dbReference type="InterPro" id="IPR000253">
    <property type="entry name" value="FHA_dom"/>
</dbReference>
<dbReference type="SMART" id="SM00240">
    <property type="entry name" value="FHA"/>
    <property type="match status" value="1"/>
</dbReference>
<dbReference type="InterPro" id="IPR008984">
    <property type="entry name" value="SMAD_FHA_dom_sf"/>
</dbReference>
<dbReference type="Pfam" id="PF17780">
    <property type="entry name" value="OCRE"/>
    <property type="match status" value="1"/>
</dbReference>
<dbReference type="EMBL" id="JAIZAY010000014">
    <property type="protein sequence ID" value="KAJ8029477.1"/>
    <property type="molecule type" value="Genomic_DNA"/>
</dbReference>
<dbReference type="InterPro" id="IPR053027">
    <property type="entry name" value="AGGF1"/>
</dbReference>
<dbReference type="PROSITE" id="PS50174">
    <property type="entry name" value="G_PATCH"/>
    <property type="match status" value="1"/>
</dbReference>
<dbReference type="GO" id="GO:0003676">
    <property type="term" value="F:nucleic acid binding"/>
    <property type="evidence" value="ECO:0007669"/>
    <property type="project" value="InterPro"/>
</dbReference>
<accession>A0A9Q1BMM7</accession>
<feature type="domain" description="FHA" evidence="2">
    <location>
        <begin position="407"/>
        <end position="459"/>
    </location>
</feature>
<evidence type="ECO:0000313" key="4">
    <source>
        <dbReference type="EMBL" id="KAJ8029477.1"/>
    </source>
</evidence>
<evidence type="ECO:0000256" key="1">
    <source>
        <dbReference type="SAM" id="MobiDB-lite"/>
    </source>
</evidence>
<feature type="compositionally biased region" description="Acidic residues" evidence="1">
    <location>
        <begin position="362"/>
        <end position="372"/>
    </location>
</feature>
<dbReference type="Pfam" id="PF00498">
    <property type="entry name" value="FHA"/>
    <property type="match status" value="1"/>
</dbReference>
<feature type="region of interest" description="Disordered" evidence="1">
    <location>
        <begin position="187"/>
        <end position="215"/>
    </location>
</feature>
<feature type="compositionally biased region" description="Acidic residues" evidence="1">
    <location>
        <begin position="253"/>
        <end position="274"/>
    </location>
</feature>
<dbReference type="InterPro" id="IPR000467">
    <property type="entry name" value="G_patch_dom"/>
</dbReference>
<dbReference type="SMART" id="SM00443">
    <property type="entry name" value="G_patch"/>
    <property type="match status" value="1"/>
</dbReference>
<feature type="compositionally biased region" description="Basic residues" evidence="1">
    <location>
        <begin position="188"/>
        <end position="197"/>
    </location>
</feature>
<feature type="compositionally biased region" description="Basic and acidic residues" evidence="1">
    <location>
        <begin position="275"/>
        <end position="291"/>
    </location>
</feature>
<dbReference type="PANTHER" id="PTHR23106:SF24">
    <property type="entry name" value="ANGIOGENIC FACTOR WITH G PATCH AND FHA DOMAINS 1"/>
    <property type="match status" value="1"/>
</dbReference>
<evidence type="ECO:0000259" key="3">
    <source>
        <dbReference type="PROSITE" id="PS50174"/>
    </source>
</evidence>
<dbReference type="Proteomes" id="UP001152320">
    <property type="component" value="Chromosome 14"/>
</dbReference>
<feature type="region of interest" description="Disordered" evidence="1">
    <location>
        <begin position="552"/>
        <end position="585"/>
    </location>
</feature>
<evidence type="ECO:0000259" key="2">
    <source>
        <dbReference type="PROSITE" id="PS50006"/>
    </source>
</evidence>
<keyword evidence="5" id="KW-1185">Reference proteome</keyword>
<feature type="compositionally biased region" description="Acidic residues" evidence="1">
    <location>
        <begin position="320"/>
        <end position="342"/>
    </location>
</feature>